<organism evidence="1 2">
    <name type="scientific">Crocosphaera watsonii WH 0401</name>
    <dbReference type="NCBI Taxonomy" id="555881"/>
    <lineage>
        <taxon>Bacteria</taxon>
        <taxon>Bacillati</taxon>
        <taxon>Cyanobacteriota</taxon>
        <taxon>Cyanophyceae</taxon>
        <taxon>Oscillatoriophycideae</taxon>
        <taxon>Chroococcales</taxon>
        <taxon>Aphanothecaceae</taxon>
        <taxon>Crocosphaera</taxon>
    </lineage>
</organism>
<name>T2JBX0_CROWT</name>
<sequence length="39" mass="4112">MLGACGSSMVFIVAIAATVVKNNFVVFCNIIDHCLSLIP</sequence>
<dbReference type="AlphaFoldDB" id="T2JBX0"/>
<reference evidence="1 2" key="2">
    <citation type="submission" date="2013-09" db="EMBL/GenBank/DDBJ databases">
        <title>Whole genome comparison of six Crocosphaera watsonii strains with differing phenotypes.</title>
        <authorList>
            <person name="Bench S.R."/>
            <person name="Heller P."/>
            <person name="Frank I."/>
            <person name="Arciniega M."/>
            <person name="Shilova I.N."/>
            <person name="Zehr J.P."/>
        </authorList>
    </citation>
    <scope>NUCLEOTIDE SEQUENCE [LARGE SCALE GENOMIC DNA]</scope>
    <source>
        <strain evidence="1 2">WH 0401</strain>
    </source>
</reference>
<comment type="caution">
    <text evidence="1">The sequence shown here is derived from an EMBL/GenBank/DDBJ whole genome shotgun (WGS) entry which is preliminary data.</text>
</comment>
<proteinExistence type="predicted"/>
<protein>
    <submittedName>
        <fullName evidence="1">Uncharacterized protein</fullName>
    </submittedName>
</protein>
<evidence type="ECO:0000313" key="2">
    <source>
        <dbReference type="Proteomes" id="UP000018198"/>
    </source>
</evidence>
<dbReference type="Proteomes" id="UP000018198">
    <property type="component" value="Unassembled WGS sequence"/>
</dbReference>
<dbReference type="EMBL" id="CAQM01000568">
    <property type="protein sequence ID" value="CCQ62715.1"/>
    <property type="molecule type" value="Genomic_DNA"/>
</dbReference>
<gene>
    <name evidence="1" type="ORF">CWATWH0401_1868</name>
</gene>
<evidence type="ECO:0000313" key="1">
    <source>
        <dbReference type="EMBL" id="CCQ62715.1"/>
    </source>
</evidence>
<reference evidence="1 2" key="1">
    <citation type="submission" date="2013-01" db="EMBL/GenBank/DDBJ databases">
        <authorList>
            <person name="Bench S."/>
        </authorList>
    </citation>
    <scope>NUCLEOTIDE SEQUENCE [LARGE SCALE GENOMIC DNA]</scope>
    <source>
        <strain evidence="1 2">WH 0401</strain>
    </source>
</reference>
<accession>T2JBX0</accession>